<gene>
    <name evidence="3" type="ORF">TWF481_002335</name>
</gene>
<feature type="compositionally biased region" description="Acidic residues" evidence="1">
    <location>
        <begin position="88"/>
        <end position="105"/>
    </location>
</feature>
<evidence type="ECO:0000256" key="1">
    <source>
        <dbReference type="SAM" id="MobiDB-lite"/>
    </source>
</evidence>
<protein>
    <submittedName>
        <fullName evidence="3">Uncharacterized protein</fullName>
    </submittedName>
</protein>
<feature type="compositionally biased region" description="Basic and acidic residues" evidence="1">
    <location>
        <begin position="61"/>
        <end position="87"/>
    </location>
</feature>
<keyword evidence="2" id="KW-0472">Membrane</keyword>
<feature type="compositionally biased region" description="Polar residues" evidence="1">
    <location>
        <begin position="110"/>
        <end position="139"/>
    </location>
</feature>
<evidence type="ECO:0000256" key="2">
    <source>
        <dbReference type="SAM" id="Phobius"/>
    </source>
</evidence>
<dbReference type="AlphaFoldDB" id="A0AAV9VVQ6"/>
<sequence>MDPEAALRAANRRKRPQGNNDKNTTAPTSRRELRPKKPKEEELYPFCVLLPPIDGEWPEPPVEKNDYDSRDKSTHKDTKTPQIRERDEDGDILEADDTEDGETDTEPTVLASSNPTASTEESRNSINRLSSTMEQSPTPSEDDEELLNRWAVYPATRSIKPLRNTIYQSNPSYIKDRVKIKQEDDFETYEPQVDTIYDPEELYGRLDRMRANGRDGREGYTIEEVLGYKEDDRERLERLFWISAAVFMILIAVLLLGLGMGWKLFGLWERIGVKASKTKNVPTPVLPKLPPRPKMVPTTFKGAAGAVWDVFAVAGVVQKIFMTAGVGYFTGKVVVKKSVWQRVFGGKGRSIAALGEKKRRGWF</sequence>
<organism evidence="3 4">
    <name type="scientific">Arthrobotrys musiformis</name>
    <dbReference type="NCBI Taxonomy" id="47236"/>
    <lineage>
        <taxon>Eukaryota</taxon>
        <taxon>Fungi</taxon>
        <taxon>Dikarya</taxon>
        <taxon>Ascomycota</taxon>
        <taxon>Pezizomycotina</taxon>
        <taxon>Orbiliomycetes</taxon>
        <taxon>Orbiliales</taxon>
        <taxon>Orbiliaceae</taxon>
        <taxon>Arthrobotrys</taxon>
    </lineage>
</organism>
<evidence type="ECO:0000313" key="4">
    <source>
        <dbReference type="Proteomes" id="UP001370758"/>
    </source>
</evidence>
<feature type="transmembrane region" description="Helical" evidence="2">
    <location>
        <begin position="239"/>
        <end position="262"/>
    </location>
</feature>
<keyword evidence="2" id="KW-0812">Transmembrane</keyword>
<proteinExistence type="predicted"/>
<name>A0AAV9VVQ6_9PEZI</name>
<evidence type="ECO:0000313" key="3">
    <source>
        <dbReference type="EMBL" id="KAK6496312.1"/>
    </source>
</evidence>
<keyword evidence="2" id="KW-1133">Transmembrane helix</keyword>
<comment type="caution">
    <text evidence="3">The sequence shown here is derived from an EMBL/GenBank/DDBJ whole genome shotgun (WGS) entry which is preliminary data.</text>
</comment>
<dbReference type="EMBL" id="JAVHJL010000011">
    <property type="protein sequence ID" value="KAK6496312.1"/>
    <property type="molecule type" value="Genomic_DNA"/>
</dbReference>
<accession>A0AAV9VVQ6</accession>
<feature type="region of interest" description="Disordered" evidence="1">
    <location>
        <begin position="1"/>
        <end position="144"/>
    </location>
</feature>
<reference evidence="3 4" key="1">
    <citation type="submission" date="2023-08" db="EMBL/GenBank/DDBJ databases">
        <authorList>
            <person name="Palmer J.M."/>
        </authorList>
    </citation>
    <scope>NUCLEOTIDE SEQUENCE [LARGE SCALE GENOMIC DNA]</scope>
    <source>
        <strain evidence="3 4">TWF481</strain>
    </source>
</reference>
<feature type="compositionally biased region" description="Polar residues" evidence="1">
    <location>
        <begin position="17"/>
        <end position="28"/>
    </location>
</feature>
<dbReference type="Proteomes" id="UP001370758">
    <property type="component" value="Unassembled WGS sequence"/>
</dbReference>
<keyword evidence="4" id="KW-1185">Reference proteome</keyword>